<dbReference type="InterPro" id="IPR015943">
    <property type="entry name" value="WD40/YVTN_repeat-like_dom_sf"/>
</dbReference>
<dbReference type="PROSITE" id="PS50082">
    <property type="entry name" value="WD_REPEATS_2"/>
    <property type="match status" value="1"/>
</dbReference>
<dbReference type="PANTHER" id="PTHR19879">
    <property type="entry name" value="TRANSCRIPTION INITIATION FACTOR TFIID"/>
    <property type="match status" value="1"/>
</dbReference>
<keyword evidence="1" id="KW-0853">WD repeat</keyword>
<dbReference type="Gene3D" id="2.130.10.10">
    <property type="entry name" value="YVTN repeat-like/Quinoprotein amine dehydrogenase"/>
    <property type="match status" value="1"/>
</dbReference>
<dbReference type="Proteomes" id="UP001199106">
    <property type="component" value="Unassembled WGS sequence"/>
</dbReference>
<dbReference type="AlphaFoldDB" id="A0AAD4I837"/>
<reference evidence="2" key="1">
    <citation type="submission" date="2021-07" db="EMBL/GenBank/DDBJ databases">
        <title>Genome Resource of American Ginseng Black Spot Pathogen Alternaria panax.</title>
        <authorList>
            <person name="Qiu C."/>
            <person name="Wang W."/>
            <person name="Liu Z."/>
        </authorList>
    </citation>
    <scope>NUCLEOTIDE SEQUENCE</scope>
    <source>
        <strain evidence="2">BNCC115425</strain>
    </source>
</reference>
<proteinExistence type="predicted"/>
<dbReference type="SMART" id="SM00320">
    <property type="entry name" value="WD40"/>
    <property type="match status" value="3"/>
</dbReference>
<evidence type="ECO:0000256" key="1">
    <source>
        <dbReference type="PROSITE-ProRule" id="PRU00221"/>
    </source>
</evidence>
<sequence length="563" mass="62438">MPYYSRKDFMGGFVFPDEPAQDFERAGVPAQYASGHPKDWSHTIDVLDFSADLREDSDNTYKSYYTALSSDKKLLAISTDAERILVYSLVSRELCEVLEGSGSVTFRPSDAKEESLADVDQGMGIGTPRPGYTLVSSISRDASRHARSANQLILWDLDQNGRVLDKEEPIDPAVLATKAIDAIAPDLATSHEWTREFIDASSLHAEFMKSLSKIATDHRRRHNTIIDNAALGDFGSVSFSADGKLLLYHSKNDSTQQGMRAPEDLPVVVIYDLEAGVETRRLTGHTDAIMWSAISPNKEHIASVSWDGTMRMYSVSTGALMWVTEDSGGQSWAGAFSPDSKLIAWSSKLGQVVQVHDVSDGRKTAAMQEEFSTWCRCLEWHPTRPEIALCVEEHAYVWDPSNGSNGKVLQHFKIESDRPFLSMSGIQAVQWMDEGRLLGLQSNDGSILVYNTQNNAKELFRRPAGTVAGYVESGLYGIVQDKEEHDVYAIVGGDEKVRFFRTSVPAFPSWWEKEPSSAAVEKKTFPETGKYVKITKSLNKAPSQHVSERKSWAGKGAALWTAE</sequence>
<accession>A0AAD4I837</accession>
<dbReference type="InterPro" id="IPR001680">
    <property type="entry name" value="WD40_rpt"/>
</dbReference>
<dbReference type="PANTHER" id="PTHR19879:SF9">
    <property type="entry name" value="TRANSCRIPTION INITIATION FACTOR TFIID SUBUNIT 5"/>
    <property type="match status" value="1"/>
</dbReference>
<evidence type="ECO:0000313" key="2">
    <source>
        <dbReference type="EMBL" id="KAG9186344.1"/>
    </source>
</evidence>
<evidence type="ECO:0008006" key="4">
    <source>
        <dbReference type="Google" id="ProtNLM"/>
    </source>
</evidence>
<protein>
    <recommendedName>
        <fullName evidence="4">WD40 repeat-like protein</fullName>
    </recommendedName>
</protein>
<gene>
    <name evidence="2" type="ORF">G6011_02900</name>
</gene>
<keyword evidence="3" id="KW-1185">Reference proteome</keyword>
<comment type="caution">
    <text evidence="2">The sequence shown here is derived from an EMBL/GenBank/DDBJ whole genome shotgun (WGS) entry which is preliminary data.</text>
</comment>
<organism evidence="2 3">
    <name type="scientific">Alternaria panax</name>
    <dbReference type="NCBI Taxonomy" id="48097"/>
    <lineage>
        <taxon>Eukaryota</taxon>
        <taxon>Fungi</taxon>
        <taxon>Dikarya</taxon>
        <taxon>Ascomycota</taxon>
        <taxon>Pezizomycotina</taxon>
        <taxon>Dothideomycetes</taxon>
        <taxon>Pleosporomycetidae</taxon>
        <taxon>Pleosporales</taxon>
        <taxon>Pleosporineae</taxon>
        <taxon>Pleosporaceae</taxon>
        <taxon>Alternaria</taxon>
        <taxon>Alternaria sect. Panax</taxon>
    </lineage>
</organism>
<evidence type="ECO:0000313" key="3">
    <source>
        <dbReference type="Proteomes" id="UP001199106"/>
    </source>
</evidence>
<dbReference type="SUPFAM" id="SSF69322">
    <property type="entry name" value="Tricorn protease domain 2"/>
    <property type="match status" value="1"/>
</dbReference>
<dbReference type="EMBL" id="JAANER010000009">
    <property type="protein sequence ID" value="KAG9186344.1"/>
    <property type="molecule type" value="Genomic_DNA"/>
</dbReference>
<dbReference type="Pfam" id="PF00400">
    <property type="entry name" value="WD40"/>
    <property type="match status" value="1"/>
</dbReference>
<feature type="repeat" description="WD" evidence="1">
    <location>
        <begin position="282"/>
        <end position="323"/>
    </location>
</feature>
<name>A0AAD4I837_9PLEO</name>